<protein>
    <submittedName>
        <fullName evidence="2">Uncharacterized protein</fullName>
    </submittedName>
</protein>
<comment type="caution">
    <text evidence="2">The sequence shown here is derived from an EMBL/GenBank/DDBJ whole genome shotgun (WGS) entry which is preliminary data.</text>
</comment>
<feature type="transmembrane region" description="Helical" evidence="1">
    <location>
        <begin position="21"/>
        <end position="40"/>
    </location>
</feature>
<sequence>MGINLRLRENGNFKEHNLEEAIFLICIVFGIKIVFKRYFYSNVDNCFLNVNFLFFDTYTSKIDDGWHDLDELLEWSMKFIAVKIDSEN</sequence>
<evidence type="ECO:0000256" key="1">
    <source>
        <dbReference type="SAM" id="Phobius"/>
    </source>
</evidence>
<organism evidence="2 3">
    <name type="scientific">Brachionus plicatilis</name>
    <name type="common">Marine rotifer</name>
    <name type="synonym">Brachionus muelleri</name>
    <dbReference type="NCBI Taxonomy" id="10195"/>
    <lineage>
        <taxon>Eukaryota</taxon>
        <taxon>Metazoa</taxon>
        <taxon>Spiralia</taxon>
        <taxon>Gnathifera</taxon>
        <taxon>Rotifera</taxon>
        <taxon>Eurotatoria</taxon>
        <taxon>Monogononta</taxon>
        <taxon>Pseudotrocha</taxon>
        <taxon>Ploima</taxon>
        <taxon>Brachionidae</taxon>
        <taxon>Brachionus</taxon>
    </lineage>
</organism>
<keyword evidence="1" id="KW-1133">Transmembrane helix</keyword>
<dbReference type="EMBL" id="REGN01000473">
    <property type="protein sequence ID" value="RNA41707.1"/>
    <property type="molecule type" value="Genomic_DNA"/>
</dbReference>
<accession>A0A3M7T180</accession>
<keyword evidence="1" id="KW-0812">Transmembrane</keyword>
<reference evidence="2 3" key="1">
    <citation type="journal article" date="2018" name="Sci. Rep.">
        <title>Genomic signatures of local adaptation to the degree of environmental predictability in rotifers.</title>
        <authorList>
            <person name="Franch-Gras L."/>
            <person name="Hahn C."/>
            <person name="Garcia-Roger E.M."/>
            <person name="Carmona M.J."/>
            <person name="Serra M."/>
            <person name="Gomez A."/>
        </authorList>
    </citation>
    <scope>NUCLEOTIDE SEQUENCE [LARGE SCALE GENOMIC DNA]</scope>
    <source>
        <strain evidence="2">HYR1</strain>
    </source>
</reference>
<evidence type="ECO:0000313" key="3">
    <source>
        <dbReference type="Proteomes" id="UP000276133"/>
    </source>
</evidence>
<name>A0A3M7T180_BRAPC</name>
<dbReference type="Proteomes" id="UP000276133">
    <property type="component" value="Unassembled WGS sequence"/>
</dbReference>
<gene>
    <name evidence="2" type="ORF">BpHYR1_010985</name>
</gene>
<keyword evidence="3" id="KW-1185">Reference proteome</keyword>
<dbReference type="AlphaFoldDB" id="A0A3M7T180"/>
<keyword evidence="1" id="KW-0472">Membrane</keyword>
<evidence type="ECO:0000313" key="2">
    <source>
        <dbReference type="EMBL" id="RNA41707.1"/>
    </source>
</evidence>
<proteinExistence type="predicted"/>